<dbReference type="Pfam" id="PF13676">
    <property type="entry name" value="TIR_2"/>
    <property type="match status" value="2"/>
</dbReference>
<feature type="domain" description="TIR" evidence="2">
    <location>
        <begin position="222"/>
        <end position="373"/>
    </location>
</feature>
<dbReference type="PROSITE" id="PS50104">
    <property type="entry name" value="TIR"/>
    <property type="match status" value="2"/>
</dbReference>
<evidence type="ECO:0000259" key="2">
    <source>
        <dbReference type="PROSITE" id="PS50104"/>
    </source>
</evidence>
<dbReference type="PANTHER" id="PTHR16253">
    <property type="entry name" value="TETRATRICOPEPTIDE REPEAT PROTEIN 22"/>
    <property type="match status" value="1"/>
</dbReference>
<dbReference type="InterPro" id="IPR043472">
    <property type="entry name" value="Macro_dom-like"/>
</dbReference>
<comment type="caution">
    <text evidence="3">The sequence shown here is derived from an EMBL/GenBank/DDBJ whole genome shotgun (WGS) entry which is preliminary data.</text>
</comment>
<feature type="compositionally biased region" description="Basic and acidic residues" evidence="1">
    <location>
        <begin position="798"/>
        <end position="810"/>
    </location>
</feature>
<dbReference type="SUPFAM" id="SSF52200">
    <property type="entry name" value="Toll/Interleukin receptor TIR domain"/>
    <property type="match status" value="3"/>
</dbReference>
<evidence type="ECO:0000313" key="3">
    <source>
        <dbReference type="EMBL" id="KAK6181428.1"/>
    </source>
</evidence>
<feature type="compositionally biased region" description="Basic and acidic residues" evidence="1">
    <location>
        <begin position="822"/>
        <end position="835"/>
    </location>
</feature>
<sequence length="889" mass="101393">MAEPTGLKSLNKIVLPTRQGNCVVEFMCGDITKLPMEDKVDIVMVSAFPNNYSLSGRHTLMSALYHNLDLCVATLSRKKDVDLRRNFSCWVSSPLPDRLPYRRLVCFERLAHGGSIGEQISKIYRAFTPVFNNQDTTVITPLLATGNQGQPSRAVLETMVNGACSWILAGLPLRHMKIVIYSNNVNEIYKRDAETVELFSKLKLKWEKIGKQKATFNVDIITKYDIYMSFSPNDQMVTNKVIKNLKQIQPKIKVYTEMIAFEKDDVWQEKIYEAMIKSKRIIVILSPAYIASEECLEQFNMALCCNRLKRKQIVAPFYIETIPTLPSYILLVQYVECRIRRETDNLDTMIQTACVKVQESLKEEKTKDVKNIHITPKYDVFISYAHRSSKDAVMLLNLLQSKSPELSIFFDKSELTTGSVWQKSLYEAIDNSNIIIAMISEAYIKSTVCREEYNIALARHLSQYDMQFIPVCCDDLTTVPVEFSHVPMIDNRENKNDDEVIQNIADTIVYFKSTGIRTSILNQKCVKEDINIKMEKEREKKFHQYYKVKKDQVEIKMKKLSVKQNLEVAFSFSQNCLKYAVAVQQFLETFEPSTKCMFLSGTDNERLTLLDKADRIVVLVSQEYIKSTLLMEEFHIAMCRQRTIPNSVLYFINTAALEPKPTFMSIIPYSISRADKLWKTLTKGADENRQLKLGKEGFAGSYSFAPSDILAMKTAAVDLLHGLPEGDQWVNIISVMTDTDKPNTVPIKQCIRIDKGETVEVDPVTDVIALSDVSANSFKLSENTEPKTEPYKIDQIKTDTSETRRCKAESNESEQIKVSPNEARHSKTESNETRQVKTASNETEVCKAKVIETGLINTDSNRSKQVETVSKQLTESQQKKNASRSCILL</sequence>
<name>A0AAN8JUX7_PATCE</name>
<organism evidence="3 4">
    <name type="scientific">Patella caerulea</name>
    <name type="common">Rayed Mediterranean limpet</name>
    <dbReference type="NCBI Taxonomy" id="87958"/>
    <lineage>
        <taxon>Eukaryota</taxon>
        <taxon>Metazoa</taxon>
        <taxon>Spiralia</taxon>
        <taxon>Lophotrochozoa</taxon>
        <taxon>Mollusca</taxon>
        <taxon>Gastropoda</taxon>
        <taxon>Patellogastropoda</taxon>
        <taxon>Patelloidea</taxon>
        <taxon>Patellidae</taxon>
        <taxon>Patella</taxon>
    </lineage>
</organism>
<feature type="region of interest" description="Disordered" evidence="1">
    <location>
        <begin position="798"/>
        <end position="842"/>
    </location>
</feature>
<evidence type="ECO:0000313" key="4">
    <source>
        <dbReference type="Proteomes" id="UP001347796"/>
    </source>
</evidence>
<dbReference type="InterPro" id="IPR000157">
    <property type="entry name" value="TIR_dom"/>
</dbReference>
<dbReference type="SUPFAM" id="SSF52949">
    <property type="entry name" value="Macro domain-like"/>
    <property type="match status" value="1"/>
</dbReference>
<dbReference type="InterPro" id="IPR035897">
    <property type="entry name" value="Toll_tir_struct_dom_sf"/>
</dbReference>
<dbReference type="GO" id="GO:0007165">
    <property type="term" value="P:signal transduction"/>
    <property type="evidence" value="ECO:0007669"/>
    <property type="project" value="InterPro"/>
</dbReference>
<dbReference type="SMART" id="SM00255">
    <property type="entry name" value="TIR"/>
    <property type="match status" value="2"/>
</dbReference>
<reference evidence="3 4" key="1">
    <citation type="submission" date="2024-01" db="EMBL/GenBank/DDBJ databases">
        <title>The genome of the rayed Mediterranean limpet Patella caerulea (Linnaeus, 1758).</title>
        <authorList>
            <person name="Anh-Thu Weber A."/>
            <person name="Halstead-Nussloch G."/>
        </authorList>
    </citation>
    <scope>NUCLEOTIDE SEQUENCE [LARGE SCALE GENOMIC DNA]</scope>
    <source>
        <strain evidence="3">AATW-2023a</strain>
        <tissue evidence="3">Whole specimen</tissue>
    </source>
</reference>
<accession>A0AAN8JUX7</accession>
<gene>
    <name evidence="3" type="ORF">SNE40_009276</name>
</gene>
<feature type="domain" description="TIR" evidence="2">
    <location>
        <begin position="376"/>
        <end position="508"/>
    </location>
</feature>
<protein>
    <recommendedName>
        <fullName evidence="2">TIR domain-containing protein</fullName>
    </recommendedName>
</protein>
<dbReference type="AlphaFoldDB" id="A0AAN8JUX7"/>
<dbReference type="InterPro" id="IPR042342">
    <property type="entry name" value="TTC22"/>
</dbReference>
<evidence type="ECO:0000256" key="1">
    <source>
        <dbReference type="SAM" id="MobiDB-lite"/>
    </source>
</evidence>
<dbReference type="Proteomes" id="UP001347796">
    <property type="component" value="Unassembled WGS sequence"/>
</dbReference>
<dbReference type="EMBL" id="JAZGQO010000007">
    <property type="protein sequence ID" value="KAK6181428.1"/>
    <property type="molecule type" value="Genomic_DNA"/>
</dbReference>
<proteinExistence type="predicted"/>
<dbReference type="Gene3D" id="3.40.50.10140">
    <property type="entry name" value="Toll/interleukin-1 receptor homology (TIR) domain"/>
    <property type="match status" value="2"/>
</dbReference>
<keyword evidence="4" id="KW-1185">Reference proteome</keyword>
<dbReference type="PANTHER" id="PTHR16253:SF0">
    <property type="entry name" value="TETRATRICOPEPTIDE REPEAT PROTEIN 22"/>
    <property type="match status" value="1"/>
</dbReference>